<evidence type="ECO:0000313" key="1">
    <source>
        <dbReference type="EMBL" id="AJB43751.1"/>
    </source>
</evidence>
<dbReference type="GeneID" id="26066917"/>
<dbReference type="KEGG" id="vg:26066917"/>
<protein>
    <submittedName>
        <fullName evidence="1">RIIA-like protein</fullName>
    </submittedName>
</protein>
<organism evidence="1 2">
    <name type="scientific">Escherichia phage Bp4</name>
    <dbReference type="NCBI Taxonomy" id="1458848"/>
    <lineage>
        <taxon>Viruses</taxon>
        <taxon>Duplodnaviria</taxon>
        <taxon>Heunggongvirae</taxon>
        <taxon>Uroviricota</taxon>
        <taxon>Caudoviricetes</taxon>
        <taxon>Schitoviridae</taxon>
        <taxon>Enquatrovirinae</taxon>
        <taxon>Gamaleyavirus</taxon>
        <taxon>Gamaleyavirus Bp4</taxon>
    </lineage>
</organism>
<sequence length="81" mass="9547">MGCIKSVDDLEPYAIMTNPRNHKYFKILNDYKELFSYSWNKNDILQTLDLGSLVKHLKKNPEDIPGFKSLYRNRLNKLKGN</sequence>
<accession>A0A0A7XDM7</accession>
<dbReference type="Proteomes" id="UP000019732">
    <property type="component" value="Segment"/>
</dbReference>
<dbReference type="RefSeq" id="YP_009113228.1">
    <property type="nucleotide sequence ID" value="NC_024142.2"/>
</dbReference>
<gene>
    <name evidence="1" type="ORF">EpBp4_0052</name>
</gene>
<reference evidence="1" key="1">
    <citation type="submission" date="2014-12" db="EMBL/GenBank/DDBJ databases">
        <title>Morphological observation on lytic cycle of bacteriophage Bp4.</title>
        <authorList>
            <person name="Ma Y.X."/>
            <person name="Zhang C.A."/>
            <person name="Ren H.Y."/>
        </authorList>
    </citation>
    <scope>NUCLEOTIDE SEQUENCE [LARGE SCALE GENOMIC DNA]</scope>
</reference>
<name>A0A0A7XDM7_9CAUD</name>
<dbReference type="EMBL" id="KJ135004">
    <property type="protein sequence ID" value="AJB43751.1"/>
    <property type="molecule type" value="Genomic_DNA"/>
</dbReference>
<keyword evidence="2" id="KW-1185">Reference proteome</keyword>
<proteinExistence type="predicted"/>
<evidence type="ECO:0000313" key="2">
    <source>
        <dbReference type="Proteomes" id="UP000019732"/>
    </source>
</evidence>